<dbReference type="SMART" id="SM00267">
    <property type="entry name" value="GGDEF"/>
    <property type="match status" value="1"/>
</dbReference>
<evidence type="ECO:0000256" key="1">
    <source>
        <dbReference type="SAM" id="Phobius"/>
    </source>
</evidence>
<dbReference type="NCBIfam" id="TIGR00254">
    <property type="entry name" value="GGDEF"/>
    <property type="match status" value="1"/>
</dbReference>
<dbReference type="PANTHER" id="PTHR44757:SF2">
    <property type="entry name" value="BIOFILM ARCHITECTURE MAINTENANCE PROTEIN MBAA"/>
    <property type="match status" value="1"/>
</dbReference>
<protein>
    <submittedName>
        <fullName evidence="4">EAL domain-containing protein</fullName>
    </submittedName>
</protein>
<dbReference type="AlphaFoldDB" id="A0A6M4AW71"/>
<dbReference type="EMBL" id="CP053015">
    <property type="protein sequence ID" value="QJQ33397.1"/>
    <property type="molecule type" value="Genomic_DNA"/>
</dbReference>
<dbReference type="InterPro" id="IPR035919">
    <property type="entry name" value="EAL_sf"/>
</dbReference>
<dbReference type="PANTHER" id="PTHR44757">
    <property type="entry name" value="DIGUANYLATE CYCLASE DGCP"/>
    <property type="match status" value="1"/>
</dbReference>
<dbReference type="Gene3D" id="3.30.70.270">
    <property type="match status" value="1"/>
</dbReference>
<feature type="transmembrane region" description="Helical" evidence="1">
    <location>
        <begin position="98"/>
        <end position="118"/>
    </location>
</feature>
<keyword evidence="1" id="KW-0472">Membrane</keyword>
<dbReference type="InterPro" id="IPR035965">
    <property type="entry name" value="PAS-like_dom_sf"/>
</dbReference>
<dbReference type="InterPro" id="IPR013656">
    <property type="entry name" value="PAS_4"/>
</dbReference>
<dbReference type="SUPFAM" id="SSF55073">
    <property type="entry name" value="Nucleotide cyclase"/>
    <property type="match status" value="1"/>
</dbReference>
<dbReference type="InterPro" id="IPR043128">
    <property type="entry name" value="Rev_trsase/Diguanyl_cyclase"/>
</dbReference>
<dbReference type="Gene3D" id="3.20.20.450">
    <property type="entry name" value="EAL domain"/>
    <property type="match status" value="1"/>
</dbReference>
<sequence length="779" mass="85952">MKIDTLRVGGARDSNESWLLHRQLEENLGNLRPSAAGNIINALICSALFISSVSPLVIGAVLVTLTMLLAWRARTARDFAEVTPDSPALDMVRRRVNLLALSLGALWGLSLCALFTIATTEQQMFLGILAAGMMNAGTVTFRTRARAARLYLLSIIPGLAVSFLMTNSMSGVAALGLLICYSAFLSSQISLAAQRFDMAARRERALEESNATVALLLNDFAEQGSDWLFELDRDGCIRNPEQRLAQACQRPIETVVGKSWIKLFDPSIERGQMAAHIMEGRAFRHLILSLTIGQVQHWWSISARPVEDGWRGVCTDITAQRHAEERVSYMAHYDGLTDLPNRFLFNESLYHSLNQKDGVAGLMCLDLDNFKVINDTLGHPVGDRLLKAAARRIQSCVGDTELVARLGGDEFAVLVPASRLDQIDTIAATIIEKLSVPFALGDHDVVIGTSIGIAVGPDHGSDTDLLMRNADLALYSAKALGRNRAIRFESGMDEAAQARRLIELDLRSALGKGEMRLHYQQLVDVVTGDISGHEALIRWEHPDRGIVMPNVFIPVAEDTGLIIQIGEWVIRQAIADLATWDERLTVSINLSPAQMRSSSLIGTIAHAIAANAVDPARICFEITETVLMQDSDANIETLHMLRRLGVNIALDDFGTGYSSLNYLRSFPFTKIKIDRCFIAEIDSREDCQAIVRSVVNLASSLGMKTTAEGVEREEQMTMLKAQGCDEVQGFLFSHAVAREELSDLRHAPDVEIIDRRMMEMADYEERLKSRSERPKIKAA</sequence>
<dbReference type="RefSeq" id="WP_169947612.1">
    <property type="nucleotide sequence ID" value="NZ_CP053015.1"/>
</dbReference>
<feature type="domain" description="EAL" evidence="2">
    <location>
        <begin position="499"/>
        <end position="749"/>
    </location>
</feature>
<evidence type="ECO:0000259" key="3">
    <source>
        <dbReference type="PROSITE" id="PS50887"/>
    </source>
</evidence>
<keyword evidence="1" id="KW-1133">Transmembrane helix</keyword>
<organism evidence="4 5">
    <name type="scientific">Sphingomonas lacunae</name>
    <dbReference type="NCBI Taxonomy" id="2698828"/>
    <lineage>
        <taxon>Bacteria</taxon>
        <taxon>Pseudomonadati</taxon>
        <taxon>Pseudomonadota</taxon>
        <taxon>Alphaproteobacteria</taxon>
        <taxon>Sphingomonadales</taxon>
        <taxon>Sphingomonadaceae</taxon>
        <taxon>Sphingomonas</taxon>
    </lineage>
</organism>
<dbReference type="InterPro" id="IPR052155">
    <property type="entry name" value="Biofilm_reg_signaling"/>
</dbReference>
<feature type="transmembrane region" description="Helical" evidence="1">
    <location>
        <begin position="39"/>
        <end position="71"/>
    </location>
</feature>
<evidence type="ECO:0000259" key="2">
    <source>
        <dbReference type="PROSITE" id="PS50883"/>
    </source>
</evidence>
<reference evidence="4 5" key="1">
    <citation type="submission" date="2020-01" db="EMBL/GenBank/DDBJ databases">
        <title>Sphingomonas sp. strain CSW-10.</title>
        <authorList>
            <person name="Chen W.-M."/>
        </authorList>
    </citation>
    <scope>NUCLEOTIDE SEQUENCE [LARGE SCALE GENOMIC DNA]</scope>
    <source>
        <strain evidence="4 5">CSW-10</strain>
    </source>
</reference>
<dbReference type="KEGG" id="slan:GV829_13935"/>
<dbReference type="Pfam" id="PF00990">
    <property type="entry name" value="GGDEF"/>
    <property type="match status" value="1"/>
</dbReference>
<feature type="transmembrane region" description="Helical" evidence="1">
    <location>
        <begin position="124"/>
        <end position="141"/>
    </location>
</feature>
<accession>A0A6M4AW71</accession>
<feature type="transmembrane region" description="Helical" evidence="1">
    <location>
        <begin position="148"/>
        <end position="166"/>
    </location>
</feature>
<keyword evidence="1" id="KW-0812">Transmembrane</keyword>
<keyword evidence="5" id="KW-1185">Reference proteome</keyword>
<dbReference type="SUPFAM" id="SSF141868">
    <property type="entry name" value="EAL domain-like"/>
    <property type="match status" value="1"/>
</dbReference>
<dbReference type="InterPro" id="IPR000160">
    <property type="entry name" value="GGDEF_dom"/>
</dbReference>
<evidence type="ECO:0000313" key="4">
    <source>
        <dbReference type="EMBL" id="QJQ33397.1"/>
    </source>
</evidence>
<proteinExistence type="predicted"/>
<dbReference type="SMART" id="SM00052">
    <property type="entry name" value="EAL"/>
    <property type="match status" value="1"/>
</dbReference>
<dbReference type="Proteomes" id="UP000503018">
    <property type="component" value="Chromosome"/>
</dbReference>
<dbReference type="PROSITE" id="PS50883">
    <property type="entry name" value="EAL"/>
    <property type="match status" value="1"/>
</dbReference>
<dbReference type="Pfam" id="PF08448">
    <property type="entry name" value="PAS_4"/>
    <property type="match status" value="1"/>
</dbReference>
<name>A0A6M4AW71_9SPHN</name>
<dbReference type="Gene3D" id="3.30.450.20">
    <property type="entry name" value="PAS domain"/>
    <property type="match status" value="1"/>
</dbReference>
<evidence type="ECO:0000313" key="5">
    <source>
        <dbReference type="Proteomes" id="UP000503018"/>
    </source>
</evidence>
<dbReference type="Pfam" id="PF00563">
    <property type="entry name" value="EAL"/>
    <property type="match status" value="1"/>
</dbReference>
<dbReference type="InterPro" id="IPR029787">
    <property type="entry name" value="Nucleotide_cyclase"/>
</dbReference>
<dbReference type="SUPFAM" id="SSF55785">
    <property type="entry name" value="PYP-like sensor domain (PAS domain)"/>
    <property type="match status" value="1"/>
</dbReference>
<dbReference type="CDD" id="cd01949">
    <property type="entry name" value="GGDEF"/>
    <property type="match status" value="1"/>
</dbReference>
<dbReference type="InterPro" id="IPR001633">
    <property type="entry name" value="EAL_dom"/>
</dbReference>
<dbReference type="PROSITE" id="PS50887">
    <property type="entry name" value="GGDEF"/>
    <property type="match status" value="1"/>
</dbReference>
<feature type="domain" description="GGDEF" evidence="3">
    <location>
        <begin position="358"/>
        <end position="490"/>
    </location>
</feature>
<dbReference type="CDD" id="cd01948">
    <property type="entry name" value="EAL"/>
    <property type="match status" value="1"/>
</dbReference>
<gene>
    <name evidence="4" type="ORF">GV829_13935</name>
</gene>